<keyword evidence="2" id="KW-1003">Cell membrane</keyword>
<evidence type="ECO:0000313" key="8">
    <source>
        <dbReference type="Proteomes" id="UP001223586"/>
    </source>
</evidence>
<evidence type="ECO:0000256" key="5">
    <source>
        <dbReference type="ARBA" id="ARBA00023136"/>
    </source>
</evidence>
<dbReference type="InterPro" id="IPR005598">
    <property type="entry name" value="ATP_synth_I"/>
</dbReference>
<evidence type="ECO:0000256" key="2">
    <source>
        <dbReference type="ARBA" id="ARBA00022475"/>
    </source>
</evidence>
<proteinExistence type="predicted"/>
<comment type="caution">
    <text evidence="7">The sequence shown here is derived from an EMBL/GenBank/DDBJ whole genome shotgun (WGS) entry which is preliminary data.</text>
</comment>
<keyword evidence="8" id="KW-1185">Reference proteome</keyword>
<dbReference type="EMBL" id="JAUSTT010000023">
    <property type="protein sequence ID" value="MDQ0177556.1"/>
    <property type="molecule type" value="Genomic_DNA"/>
</dbReference>
<feature type="transmembrane region" description="Helical" evidence="6">
    <location>
        <begin position="97"/>
        <end position="118"/>
    </location>
</feature>
<comment type="subcellular location">
    <subcellularLocation>
        <location evidence="1">Cell membrane</location>
        <topology evidence="1">Multi-pass membrane protein</topology>
    </subcellularLocation>
</comment>
<protein>
    <submittedName>
        <fullName evidence="7">ATP synthase protein I</fullName>
    </submittedName>
</protein>
<sequence length="130" mass="14935">MPELQQMFNRHRKYILYLLSLLVLGWGFTPYKSIFLGLILGTVISFFNHWLMIRKTTRFGEAVAGGKKARSLGTLSRMAAAVVGVIIAMRYPEYFHIASYLIGLMASILVIMIDFILIEMIQSCKKREER</sequence>
<keyword evidence="5 6" id="KW-0472">Membrane</keyword>
<gene>
    <name evidence="7" type="ORF">J2S08_003436</name>
</gene>
<dbReference type="PANTHER" id="PTHR40035">
    <property type="entry name" value="ATP SYNTHASE PROTEIN I"/>
    <property type="match status" value="1"/>
</dbReference>
<feature type="transmembrane region" description="Helical" evidence="6">
    <location>
        <begin position="12"/>
        <end position="28"/>
    </location>
</feature>
<dbReference type="Proteomes" id="UP001223586">
    <property type="component" value="Unassembled WGS sequence"/>
</dbReference>
<evidence type="ECO:0000256" key="1">
    <source>
        <dbReference type="ARBA" id="ARBA00004651"/>
    </source>
</evidence>
<evidence type="ECO:0000256" key="4">
    <source>
        <dbReference type="ARBA" id="ARBA00022989"/>
    </source>
</evidence>
<evidence type="ECO:0000256" key="6">
    <source>
        <dbReference type="SAM" id="Phobius"/>
    </source>
</evidence>
<name>A0ABT9WWJ5_9BACI</name>
<accession>A0ABT9WWJ5</accession>
<dbReference type="InterPro" id="IPR039072">
    <property type="entry name" value="ATP_synth_I_Bacilli"/>
</dbReference>
<dbReference type="RefSeq" id="WP_307231633.1">
    <property type="nucleotide sequence ID" value="NZ_JAUSTT010000023.1"/>
</dbReference>
<evidence type="ECO:0000256" key="3">
    <source>
        <dbReference type="ARBA" id="ARBA00022692"/>
    </source>
</evidence>
<organism evidence="7 8">
    <name type="scientific">Bacillus chungangensis</name>
    <dbReference type="NCBI Taxonomy" id="587633"/>
    <lineage>
        <taxon>Bacteria</taxon>
        <taxon>Bacillati</taxon>
        <taxon>Bacillota</taxon>
        <taxon>Bacilli</taxon>
        <taxon>Bacillales</taxon>
        <taxon>Bacillaceae</taxon>
        <taxon>Bacillus</taxon>
    </lineage>
</organism>
<keyword evidence="4 6" id="KW-1133">Transmembrane helix</keyword>
<dbReference type="Pfam" id="PF03899">
    <property type="entry name" value="ATP-synt_I"/>
    <property type="match status" value="1"/>
</dbReference>
<evidence type="ECO:0000313" key="7">
    <source>
        <dbReference type="EMBL" id="MDQ0177556.1"/>
    </source>
</evidence>
<dbReference type="PANTHER" id="PTHR40035:SF1">
    <property type="entry name" value="ATP SYNTHASE PROTEIN I"/>
    <property type="match status" value="1"/>
</dbReference>
<reference evidence="7 8" key="1">
    <citation type="submission" date="2023-07" db="EMBL/GenBank/DDBJ databases">
        <title>Genomic Encyclopedia of Type Strains, Phase IV (KMG-IV): sequencing the most valuable type-strain genomes for metagenomic binning, comparative biology and taxonomic classification.</title>
        <authorList>
            <person name="Goeker M."/>
        </authorList>
    </citation>
    <scope>NUCLEOTIDE SEQUENCE [LARGE SCALE GENOMIC DNA]</scope>
    <source>
        <strain evidence="7 8">DSM 23837</strain>
    </source>
</reference>
<feature type="transmembrane region" description="Helical" evidence="6">
    <location>
        <begin position="74"/>
        <end position="91"/>
    </location>
</feature>
<keyword evidence="3 6" id="KW-0812">Transmembrane</keyword>
<feature type="transmembrane region" description="Helical" evidence="6">
    <location>
        <begin position="34"/>
        <end position="53"/>
    </location>
</feature>